<dbReference type="InterPro" id="IPR057326">
    <property type="entry name" value="KR_dom"/>
</dbReference>
<dbReference type="InterPro" id="IPR002347">
    <property type="entry name" value="SDR_fam"/>
</dbReference>
<dbReference type="KEGG" id="ccx:COCOR_00702"/>
<dbReference type="SUPFAM" id="SSF51735">
    <property type="entry name" value="NAD(P)-binding Rossmann-fold domains"/>
    <property type="match status" value="1"/>
</dbReference>
<keyword evidence="6" id="KW-1185">Reference proteome</keyword>
<dbReference type="HOGENOM" id="CLU_010194_2_1_7"/>
<dbReference type="InParanoid" id="H8MHC3"/>
<dbReference type="eggNOG" id="COG0300">
    <property type="taxonomic scope" value="Bacteria"/>
</dbReference>
<keyword evidence="2" id="KW-0560">Oxidoreductase</keyword>
<dbReference type="AlphaFoldDB" id="H8MHC3"/>
<dbReference type="PANTHER" id="PTHR44196">
    <property type="entry name" value="DEHYDROGENASE/REDUCTASE SDR FAMILY MEMBER 7B"/>
    <property type="match status" value="1"/>
</dbReference>
<comment type="similarity">
    <text evidence="1 3">Belongs to the short-chain dehydrogenases/reductases (SDR) family.</text>
</comment>
<dbReference type="Gene3D" id="3.40.50.720">
    <property type="entry name" value="NAD(P)-binding Rossmann-like Domain"/>
    <property type="match status" value="1"/>
</dbReference>
<organism evidence="5 6">
    <name type="scientific">Corallococcus coralloides (strain ATCC 25202 / DSM 2259 / NBRC 100086 / M2)</name>
    <name type="common">Myxococcus coralloides</name>
    <dbReference type="NCBI Taxonomy" id="1144275"/>
    <lineage>
        <taxon>Bacteria</taxon>
        <taxon>Pseudomonadati</taxon>
        <taxon>Myxococcota</taxon>
        <taxon>Myxococcia</taxon>
        <taxon>Myxococcales</taxon>
        <taxon>Cystobacterineae</taxon>
        <taxon>Myxococcaceae</taxon>
        <taxon>Corallococcus</taxon>
    </lineage>
</organism>
<dbReference type="GO" id="GO:0016020">
    <property type="term" value="C:membrane"/>
    <property type="evidence" value="ECO:0007669"/>
    <property type="project" value="TreeGrafter"/>
</dbReference>
<dbReference type="Proteomes" id="UP000007587">
    <property type="component" value="Chromosome"/>
</dbReference>
<dbReference type="InterPro" id="IPR020904">
    <property type="entry name" value="Sc_DH/Rdtase_CS"/>
</dbReference>
<evidence type="ECO:0000313" key="5">
    <source>
        <dbReference type="EMBL" id="AFE11118.1"/>
    </source>
</evidence>
<protein>
    <submittedName>
        <fullName evidence="5">Short chain dehydrogenase</fullName>
    </submittedName>
</protein>
<gene>
    <name evidence="5" type="primary">yqjQ</name>
    <name evidence="5" type="ordered locus">COCOR_00702</name>
</gene>
<evidence type="ECO:0000259" key="4">
    <source>
        <dbReference type="SMART" id="SM00822"/>
    </source>
</evidence>
<dbReference type="InterPro" id="IPR036291">
    <property type="entry name" value="NAD(P)-bd_dom_sf"/>
</dbReference>
<proteinExistence type="inferred from homology"/>
<dbReference type="PANTHER" id="PTHR44196:SF1">
    <property type="entry name" value="DEHYDROGENASE_REDUCTASE SDR FAMILY MEMBER 7B"/>
    <property type="match status" value="1"/>
</dbReference>
<dbReference type="PRINTS" id="PR00080">
    <property type="entry name" value="SDRFAMILY"/>
</dbReference>
<dbReference type="NCBIfam" id="NF004825">
    <property type="entry name" value="PRK06181.1"/>
    <property type="match status" value="1"/>
</dbReference>
<dbReference type="PROSITE" id="PS00061">
    <property type="entry name" value="ADH_SHORT"/>
    <property type="match status" value="1"/>
</dbReference>
<evidence type="ECO:0000256" key="1">
    <source>
        <dbReference type="ARBA" id="ARBA00006484"/>
    </source>
</evidence>
<accession>H8MHC3</accession>
<evidence type="ECO:0000256" key="2">
    <source>
        <dbReference type="ARBA" id="ARBA00023002"/>
    </source>
</evidence>
<reference evidence="5 6" key="1">
    <citation type="journal article" date="2012" name="J. Bacteriol.">
        <title>Complete Genome Sequence of the Fruiting Myxobacterium Corallococcus coralloides DSM 2259.</title>
        <authorList>
            <person name="Huntley S."/>
            <person name="Zhang Y."/>
            <person name="Treuner-Lange A."/>
            <person name="Kneip S."/>
            <person name="Sensen C.W."/>
            <person name="Sogaard-Andersen L."/>
        </authorList>
    </citation>
    <scope>NUCLEOTIDE SEQUENCE [LARGE SCALE GENOMIC DNA]</scope>
    <source>
        <strain evidence="6">ATCC 25202 / DSM 2259 / NBRC 100086 / M2</strain>
    </source>
</reference>
<dbReference type="STRING" id="1144275.COCOR_00702"/>
<sequence length="275" mass="28834">MNPPGKKQPMQGKTVIVTGASAGIGEALAVALAGLGANVALAARDAQALERVKGSCEVAGGKALAVPTDVGDPEACRRLVERTVEAFGGVDVLVNNAGITMHSRFEDVKDLGLYERLMRINYLGAVHCTFHALPHIKARKGLLVAVSSLTGKTGVPMRTGYAASKHAMQGFFDSLRIELLGTGTDVLVVSPGFVATDIRAHALGPEGRPLGQSPRDEAGATMDVDTCVALILNAMERRQRELVMTLTGRVGQVLKLVAPALVDRLAARAIRGKKA</sequence>
<reference evidence="6" key="2">
    <citation type="submission" date="2012-03" db="EMBL/GenBank/DDBJ databases">
        <title>Genome sequence of the fruiting myxobacterium Corallococcus coralloides DSM 2259.</title>
        <authorList>
            <person name="Huntley S."/>
            <person name="Zhang Y."/>
            <person name="Treuner-Lange A."/>
            <person name="Sensen C.W."/>
            <person name="Sogaard-Andersen L."/>
        </authorList>
    </citation>
    <scope>NUCLEOTIDE SEQUENCE [LARGE SCALE GENOMIC DNA]</scope>
    <source>
        <strain evidence="6">ATCC 25202 / DSM 2259 / NBRC 100086 / M2</strain>
    </source>
</reference>
<feature type="domain" description="Ketoreductase" evidence="4">
    <location>
        <begin position="13"/>
        <end position="201"/>
    </location>
</feature>
<dbReference type="SMART" id="SM00822">
    <property type="entry name" value="PKS_KR"/>
    <property type="match status" value="1"/>
</dbReference>
<dbReference type="PRINTS" id="PR00081">
    <property type="entry name" value="GDHRDH"/>
</dbReference>
<dbReference type="GO" id="GO:0016491">
    <property type="term" value="F:oxidoreductase activity"/>
    <property type="evidence" value="ECO:0007669"/>
    <property type="project" value="UniProtKB-KW"/>
</dbReference>
<dbReference type="FunCoup" id="H8MHC3">
    <property type="interactions" value="404"/>
</dbReference>
<dbReference type="EMBL" id="CP003389">
    <property type="protein sequence ID" value="AFE11118.1"/>
    <property type="molecule type" value="Genomic_DNA"/>
</dbReference>
<evidence type="ECO:0000313" key="6">
    <source>
        <dbReference type="Proteomes" id="UP000007587"/>
    </source>
</evidence>
<dbReference type="Pfam" id="PF00106">
    <property type="entry name" value="adh_short"/>
    <property type="match status" value="1"/>
</dbReference>
<name>H8MHC3_CORCM</name>
<evidence type="ECO:0000256" key="3">
    <source>
        <dbReference type="RuleBase" id="RU000363"/>
    </source>
</evidence>